<dbReference type="CDD" id="cd11528">
    <property type="entry name" value="NTP-PPase_MazG_Nterm"/>
    <property type="match status" value="1"/>
</dbReference>
<organism evidence="2 3">
    <name type="scientific">Candidatus Methylomirabilis limnetica</name>
    <dbReference type="NCBI Taxonomy" id="2033718"/>
    <lineage>
        <taxon>Bacteria</taxon>
        <taxon>Candidatus Methylomirabilota</taxon>
        <taxon>Candidatus Methylomirabilia</taxon>
        <taxon>Candidatus Methylomirabilales</taxon>
        <taxon>Candidatus Methylomirabilaceae</taxon>
        <taxon>Candidatus Methylomirabilis</taxon>
    </lineage>
</organism>
<dbReference type="FunFam" id="1.10.287.1080:FF:000003">
    <property type="entry name" value="Nucleoside triphosphate pyrophosphohydrolase"/>
    <property type="match status" value="1"/>
</dbReference>
<dbReference type="Proteomes" id="UP000241436">
    <property type="component" value="Unassembled WGS sequence"/>
</dbReference>
<keyword evidence="3" id="KW-1185">Reference proteome</keyword>
<dbReference type="InterPro" id="IPR048015">
    <property type="entry name" value="NTP-PPase_MazG-like_N"/>
</dbReference>
<dbReference type="GO" id="GO:0046061">
    <property type="term" value="P:dATP catabolic process"/>
    <property type="evidence" value="ECO:0007669"/>
    <property type="project" value="TreeGrafter"/>
</dbReference>
<dbReference type="GO" id="GO:0006203">
    <property type="term" value="P:dGTP catabolic process"/>
    <property type="evidence" value="ECO:0007669"/>
    <property type="project" value="TreeGrafter"/>
</dbReference>
<dbReference type="GO" id="GO:0047429">
    <property type="term" value="F:nucleoside triphosphate diphosphatase activity"/>
    <property type="evidence" value="ECO:0007669"/>
    <property type="project" value="InterPro"/>
</dbReference>
<evidence type="ECO:0000313" key="3">
    <source>
        <dbReference type="Proteomes" id="UP000241436"/>
    </source>
</evidence>
<dbReference type="GO" id="GO:0046081">
    <property type="term" value="P:dUTP catabolic process"/>
    <property type="evidence" value="ECO:0007669"/>
    <property type="project" value="TreeGrafter"/>
</dbReference>
<dbReference type="PANTHER" id="PTHR30522">
    <property type="entry name" value="NUCLEOSIDE TRIPHOSPHATE PYROPHOSPHOHYDROLASE"/>
    <property type="match status" value="1"/>
</dbReference>
<dbReference type="EMBL" id="NVQC01000020">
    <property type="protein sequence ID" value="PTL35958.1"/>
    <property type="molecule type" value="Genomic_DNA"/>
</dbReference>
<dbReference type="CDD" id="cd11529">
    <property type="entry name" value="NTP-PPase_MazG_Cterm"/>
    <property type="match status" value="1"/>
</dbReference>
<dbReference type="GO" id="GO:0006950">
    <property type="term" value="P:response to stress"/>
    <property type="evidence" value="ECO:0007669"/>
    <property type="project" value="UniProtKB-ARBA"/>
</dbReference>
<dbReference type="GO" id="GO:0046052">
    <property type="term" value="P:UTP catabolic process"/>
    <property type="evidence" value="ECO:0007669"/>
    <property type="project" value="TreeGrafter"/>
</dbReference>
<name>A0A2T4TXX1_9BACT</name>
<reference evidence="3" key="2">
    <citation type="journal article" date="2018" name="Environ. Microbiol.">
        <title>Bloom of a denitrifying methanotroph, 'Candidatus Methylomirabilis limnetica', in a deep stratified lake.</title>
        <authorList>
            <person name="Graf J.S."/>
            <person name="Mayr M.J."/>
            <person name="Marchant H.K."/>
            <person name="Tienken D."/>
            <person name="Hach P.F."/>
            <person name="Brand A."/>
            <person name="Schubert C.J."/>
            <person name="Kuypers M.M."/>
            <person name="Milucka J."/>
        </authorList>
    </citation>
    <scope>NUCLEOTIDE SEQUENCE [LARGE SCALE GENOMIC DNA]</scope>
    <source>
        <strain evidence="3">Zug</strain>
    </source>
</reference>
<proteinExistence type="predicted"/>
<comment type="caution">
    <text evidence="2">The sequence shown here is derived from an EMBL/GenBank/DDBJ whole genome shotgun (WGS) entry which is preliminary data.</text>
</comment>
<protein>
    <submittedName>
        <fullName evidence="2">Nucleoside triphosphate pyrophosphohydrolase</fullName>
    </submittedName>
</protein>
<keyword evidence="2" id="KW-0378">Hydrolase</keyword>
<dbReference type="InterPro" id="IPR004518">
    <property type="entry name" value="MazG-like_dom"/>
</dbReference>
<evidence type="ECO:0000259" key="1">
    <source>
        <dbReference type="Pfam" id="PF03819"/>
    </source>
</evidence>
<dbReference type="InterPro" id="IPR048011">
    <property type="entry name" value="NTP-PPase_MazG-like_C"/>
</dbReference>
<dbReference type="FunFam" id="1.10.287.1080:FF:000001">
    <property type="entry name" value="Nucleoside triphosphate pyrophosphohydrolase"/>
    <property type="match status" value="1"/>
</dbReference>
<dbReference type="NCBIfam" id="TIGR00444">
    <property type="entry name" value="mazG"/>
    <property type="match status" value="1"/>
</dbReference>
<dbReference type="GO" id="GO:0046047">
    <property type="term" value="P:TTP catabolic process"/>
    <property type="evidence" value="ECO:0007669"/>
    <property type="project" value="TreeGrafter"/>
</dbReference>
<reference evidence="2 3" key="1">
    <citation type="submission" date="2017-09" db="EMBL/GenBank/DDBJ databases">
        <title>Bloom of a denitrifying methanotroph, Candidatus Methylomirabilis limnetica, in a deep stratified lake.</title>
        <authorList>
            <person name="Graf J.S."/>
            <person name="Marchant H.K."/>
            <person name="Tienken D."/>
            <person name="Hach P.F."/>
            <person name="Brand A."/>
            <person name="Schubert C.J."/>
            <person name="Kuypers M.M."/>
            <person name="Milucka J."/>
        </authorList>
    </citation>
    <scope>NUCLEOTIDE SEQUENCE [LARGE SCALE GENOMIC DNA]</scope>
    <source>
        <strain evidence="2 3">Zug</strain>
    </source>
</reference>
<sequence length="269" mass="30358">MAEASGEQFDALVHIMERLRADNGCPWDREQTRETLKPFLIEEAYEVVEAIDEGDPKHLMEELGDLLFQVVFHAQVAAERREFTIGQVLAATADKMVRRHPHVFGDGTASTTREVLEQWEELKREERNTVAAIPASALDGVPRELPGLLRAQRLQDKASRVGFDWPEISGAMAKVEEEFGELKEAIGSAVPEAVEEELGDVLFSMVNLARFLNLSAEDALRRSIARFTTRFQHMEEGLQQDGRRLKEMSIEEMDGLWEQAKNHTRSSGA</sequence>
<dbReference type="OrthoDB" id="9808939at2"/>
<dbReference type="AlphaFoldDB" id="A0A2T4TXX1"/>
<evidence type="ECO:0000313" key="2">
    <source>
        <dbReference type="EMBL" id="PTL35958.1"/>
    </source>
</evidence>
<dbReference type="SUPFAM" id="SSF101386">
    <property type="entry name" value="all-alpha NTP pyrophosphatases"/>
    <property type="match status" value="2"/>
</dbReference>
<dbReference type="RefSeq" id="WP_107562080.1">
    <property type="nucleotide sequence ID" value="NZ_NVQC01000020.1"/>
</dbReference>
<dbReference type="InterPro" id="IPR011551">
    <property type="entry name" value="NTP_PyrPHydrolase_MazG"/>
</dbReference>
<dbReference type="NCBIfam" id="NF007113">
    <property type="entry name" value="PRK09562.1"/>
    <property type="match status" value="1"/>
</dbReference>
<accession>A0A2T4TXX1</accession>
<feature type="domain" description="NTP pyrophosphohydrolase MazG-like" evidence="1">
    <location>
        <begin position="172"/>
        <end position="233"/>
    </location>
</feature>
<dbReference type="PANTHER" id="PTHR30522:SF0">
    <property type="entry name" value="NUCLEOSIDE TRIPHOSPHATE PYROPHOSPHOHYDROLASE"/>
    <property type="match status" value="1"/>
</dbReference>
<dbReference type="Pfam" id="PF03819">
    <property type="entry name" value="MazG"/>
    <property type="match status" value="2"/>
</dbReference>
<dbReference type="Gene3D" id="1.10.287.1080">
    <property type="entry name" value="MazG-like"/>
    <property type="match status" value="2"/>
</dbReference>
<feature type="domain" description="NTP pyrophosphohydrolase MazG-like" evidence="1">
    <location>
        <begin position="31"/>
        <end position="104"/>
    </location>
</feature>
<gene>
    <name evidence="2" type="ORF">CLG94_06590</name>
</gene>
<dbReference type="GO" id="GO:0046076">
    <property type="term" value="P:dTTP catabolic process"/>
    <property type="evidence" value="ECO:0007669"/>
    <property type="project" value="TreeGrafter"/>
</dbReference>